<accession>A0ABT3MRU4</accession>
<comment type="caution">
    <text evidence="1">The sequence shown here is derived from an EMBL/GenBank/DDBJ whole genome shotgun (WGS) entry which is preliminary data.</text>
</comment>
<protein>
    <submittedName>
        <fullName evidence="1">Uncharacterized protein</fullName>
    </submittedName>
</protein>
<organism evidence="1 2">
    <name type="scientific">Endozoicomonas gorgoniicola</name>
    <dbReference type="NCBI Taxonomy" id="1234144"/>
    <lineage>
        <taxon>Bacteria</taxon>
        <taxon>Pseudomonadati</taxon>
        <taxon>Pseudomonadota</taxon>
        <taxon>Gammaproteobacteria</taxon>
        <taxon>Oceanospirillales</taxon>
        <taxon>Endozoicomonadaceae</taxon>
        <taxon>Endozoicomonas</taxon>
    </lineage>
</organism>
<evidence type="ECO:0000313" key="1">
    <source>
        <dbReference type="EMBL" id="MCW7552057.1"/>
    </source>
</evidence>
<gene>
    <name evidence="1" type="ORF">NX722_05245</name>
</gene>
<sequence length="153" mass="17068">MIGAKRGSTGKFGISTSICASACSQYSFQPSKANRFLPSDRSGFVYLIDATEFKGFAIPSSNPYASIVLNNPILKDIYEINFPSYIPGNYIVGIVWVFGNQNEGMINCRGYWPAIVTRIWLAVNPNYEKLLMPQDKIIKGMEAAQLVLEHFNE</sequence>
<dbReference type="RefSeq" id="WP_262567038.1">
    <property type="nucleotide sequence ID" value="NZ_JAPFCC010000001.1"/>
</dbReference>
<name>A0ABT3MRU4_9GAMM</name>
<dbReference type="Proteomes" id="UP001209854">
    <property type="component" value="Unassembled WGS sequence"/>
</dbReference>
<proteinExistence type="predicted"/>
<evidence type="ECO:0000313" key="2">
    <source>
        <dbReference type="Proteomes" id="UP001209854"/>
    </source>
</evidence>
<reference evidence="1 2" key="1">
    <citation type="submission" date="2022-10" db="EMBL/GenBank/DDBJ databases">
        <title>High-quality genome sequences of two octocoral-associated bacteria, Endozoicomonas euniceicola EF212 and Endozoicomonas gorgoniicola PS125.</title>
        <authorList>
            <person name="Chiou Y.-J."/>
            <person name="Chen Y.-H."/>
        </authorList>
    </citation>
    <scope>NUCLEOTIDE SEQUENCE [LARGE SCALE GENOMIC DNA]</scope>
    <source>
        <strain evidence="1 2">PS125</strain>
    </source>
</reference>
<dbReference type="EMBL" id="JAPFCC010000001">
    <property type="protein sequence ID" value="MCW7552057.1"/>
    <property type="molecule type" value="Genomic_DNA"/>
</dbReference>
<keyword evidence="2" id="KW-1185">Reference proteome</keyword>